<name>A0A1C3NZI8_9ACTN</name>
<evidence type="ECO:0000256" key="2">
    <source>
        <dbReference type="ARBA" id="ARBA00022705"/>
    </source>
</evidence>
<dbReference type="Gene3D" id="3.30.70.370">
    <property type="match status" value="1"/>
</dbReference>
<feature type="domain" description="DNA-directed DNA polymerase family A palm" evidence="4">
    <location>
        <begin position="7"/>
        <end position="99"/>
    </location>
</feature>
<dbReference type="GO" id="GO:0006302">
    <property type="term" value="P:double-strand break repair"/>
    <property type="evidence" value="ECO:0007669"/>
    <property type="project" value="TreeGrafter"/>
</dbReference>
<dbReference type="PANTHER" id="PTHR10133:SF27">
    <property type="entry name" value="DNA POLYMERASE NU"/>
    <property type="match status" value="1"/>
</dbReference>
<dbReference type="SUPFAM" id="SSF56672">
    <property type="entry name" value="DNA/RNA polymerases"/>
    <property type="match status" value="1"/>
</dbReference>
<evidence type="ECO:0000313" key="6">
    <source>
        <dbReference type="Proteomes" id="UP000199013"/>
    </source>
</evidence>
<keyword evidence="6" id="KW-1185">Reference proteome</keyword>
<comment type="catalytic activity">
    <reaction evidence="3">
        <text>DNA(n) + a 2'-deoxyribonucleoside 5'-triphosphate = DNA(n+1) + diphosphate</text>
        <dbReference type="Rhea" id="RHEA:22508"/>
        <dbReference type="Rhea" id="RHEA-COMP:17339"/>
        <dbReference type="Rhea" id="RHEA-COMP:17340"/>
        <dbReference type="ChEBI" id="CHEBI:33019"/>
        <dbReference type="ChEBI" id="CHEBI:61560"/>
        <dbReference type="ChEBI" id="CHEBI:173112"/>
        <dbReference type="EC" id="2.7.7.7"/>
    </reaction>
</comment>
<dbReference type="InterPro" id="IPR001098">
    <property type="entry name" value="DNA-dir_DNA_pol_A_palm_dom"/>
</dbReference>
<evidence type="ECO:0000256" key="3">
    <source>
        <dbReference type="ARBA" id="ARBA00049244"/>
    </source>
</evidence>
<accession>A0A1C3NZI8</accession>
<dbReference type="Pfam" id="PF00476">
    <property type="entry name" value="DNA_pol_A"/>
    <property type="match status" value="1"/>
</dbReference>
<dbReference type="GO" id="GO:0006261">
    <property type="term" value="P:DNA-templated DNA replication"/>
    <property type="evidence" value="ECO:0007669"/>
    <property type="project" value="InterPro"/>
</dbReference>
<sequence>MDTDRSAAARGRFARNAVIQGAAAELFKAWAVTVRQELLPLGGTIVLCLHDELLLHVPADRAEDAVLLTHRTLAATAAYWAAGSRVRFVADVSVIDRWSDAKN</sequence>
<dbReference type="EMBL" id="FLUV01001424">
    <property type="protein sequence ID" value="SBW22992.1"/>
    <property type="molecule type" value="Genomic_DNA"/>
</dbReference>
<reference evidence="6" key="1">
    <citation type="submission" date="2016-02" db="EMBL/GenBank/DDBJ databases">
        <authorList>
            <person name="Wibberg D."/>
        </authorList>
    </citation>
    <scope>NUCLEOTIDE SEQUENCE [LARGE SCALE GENOMIC DNA]</scope>
</reference>
<dbReference type="GO" id="GO:0003887">
    <property type="term" value="F:DNA-directed DNA polymerase activity"/>
    <property type="evidence" value="ECO:0007669"/>
    <property type="project" value="UniProtKB-EC"/>
</dbReference>
<evidence type="ECO:0000313" key="5">
    <source>
        <dbReference type="EMBL" id="SBW22992.1"/>
    </source>
</evidence>
<dbReference type="Proteomes" id="UP000199013">
    <property type="component" value="Unassembled WGS sequence"/>
</dbReference>
<dbReference type="GO" id="GO:0003677">
    <property type="term" value="F:DNA binding"/>
    <property type="evidence" value="ECO:0007669"/>
    <property type="project" value="InterPro"/>
</dbReference>
<evidence type="ECO:0000256" key="1">
    <source>
        <dbReference type="ARBA" id="ARBA00012417"/>
    </source>
</evidence>
<dbReference type="InterPro" id="IPR043502">
    <property type="entry name" value="DNA/RNA_pol_sf"/>
</dbReference>
<organism evidence="5 6">
    <name type="scientific">Candidatus Protofrankia californiensis</name>
    <dbReference type="NCBI Taxonomy" id="1839754"/>
    <lineage>
        <taxon>Bacteria</taxon>
        <taxon>Bacillati</taxon>
        <taxon>Actinomycetota</taxon>
        <taxon>Actinomycetes</taxon>
        <taxon>Frankiales</taxon>
        <taxon>Frankiaceae</taxon>
        <taxon>Protofrankia</taxon>
    </lineage>
</organism>
<gene>
    <name evidence="5" type="ORF">FDG2_3404</name>
</gene>
<proteinExistence type="predicted"/>
<dbReference type="PANTHER" id="PTHR10133">
    <property type="entry name" value="DNA POLYMERASE I"/>
    <property type="match status" value="1"/>
</dbReference>
<dbReference type="AlphaFoldDB" id="A0A1C3NZI8"/>
<dbReference type="InterPro" id="IPR002298">
    <property type="entry name" value="DNA_polymerase_A"/>
</dbReference>
<protein>
    <recommendedName>
        <fullName evidence="1">DNA-directed DNA polymerase</fullName>
        <ecNumber evidence="1">2.7.7.7</ecNumber>
    </recommendedName>
</protein>
<evidence type="ECO:0000259" key="4">
    <source>
        <dbReference type="Pfam" id="PF00476"/>
    </source>
</evidence>
<keyword evidence="2" id="KW-0235">DNA replication</keyword>
<dbReference type="EC" id="2.7.7.7" evidence="1"/>